<accession>A0ABS1X4E4</accession>
<protein>
    <submittedName>
        <fullName evidence="1">PD40 domain-containing protein</fullName>
    </submittedName>
</protein>
<comment type="caution">
    <text evidence="1">The sequence shown here is derived from an EMBL/GenBank/DDBJ whole genome shotgun (WGS) entry which is preliminary data.</text>
</comment>
<dbReference type="InterPro" id="IPR011659">
    <property type="entry name" value="WD40"/>
</dbReference>
<name>A0ABS1X4E4_9GAMM</name>
<proteinExistence type="predicted"/>
<dbReference type="InterPro" id="IPR011042">
    <property type="entry name" value="6-blade_b-propeller_TolB-like"/>
</dbReference>
<evidence type="ECO:0000313" key="2">
    <source>
        <dbReference type="Proteomes" id="UP000661077"/>
    </source>
</evidence>
<reference evidence="1 2" key="1">
    <citation type="journal article" date="2021" name="Int. J. Syst. Evol. Microbiol.">
        <title>Steroidobacter gossypii sp. nov., isolated from soil of cotton cropping field.</title>
        <authorList>
            <person name="Huang R."/>
            <person name="Yang S."/>
            <person name="Zhen C."/>
            <person name="Liu W."/>
        </authorList>
    </citation>
    <scope>NUCLEOTIDE SEQUENCE [LARGE SCALE GENOMIC DNA]</scope>
    <source>
        <strain evidence="1 2">S1-65</strain>
    </source>
</reference>
<evidence type="ECO:0000313" key="1">
    <source>
        <dbReference type="EMBL" id="MBM0108072.1"/>
    </source>
</evidence>
<dbReference type="Gene3D" id="2.120.10.30">
    <property type="entry name" value="TolB, C-terminal domain"/>
    <property type="match status" value="1"/>
</dbReference>
<sequence>MSAVVTELATRCLLSLPVICSTDAVPANVEVVSPAELFAPGVVSTEASDVRLTLSPDGRTAAWFTRNRAGGPGEYDIWISSRTPGGWGAASPAPFNSPQRDFDPAFSADGRFIYFCSNRSGGLGGDDLYRVAVLADGFGAVEHLGANVNSAADEWAPMLSPDGHKLLFSSNGRGARRFDLFVSARRPDDSFDTAVPLPGAINTAADEFDATFLADNVTVVFARSPNLQTDRVTLAYSSLRSDGYDAGVVLPSSVNAVGQNTYGPMLDWSDPSRLTLSSQRPEARAGSTDIYTFKYRLTPVRSQKL</sequence>
<dbReference type="SUPFAM" id="SSF82171">
    <property type="entry name" value="DPP6 N-terminal domain-like"/>
    <property type="match status" value="1"/>
</dbReference>
<gene>
    <name evidence="1" type="ORF">JM946_25355</name>
</gene>
<dbReference type="EMBL" id="JAEVLS010000006">
    <property type="protein sequence ID" value="MBM0108072.1"/>
    <property type="molecule type" value="Genomic_DNA"/>
</dbReference>
<dbReference type="Pfam" id="PF07676">
    <property type="entry name" value="PD40"/>
    <property type="match status" value="3"/>
</dbReference>
<dbReference type="Proteomes" id="UP000661077">
    <property type="component" value="Unassembled WGS sequence"/>
</dbReference>
<organism evidence="1 2">
    <name type="scientific">Steroidobacter gossypii</name>
    <dbReference type="NCBI Taxonomy" id="2805490"/>
    <lineage>
        <taxon>Bacteria</taxon>
        <taxon>Pseudomonadati</taxon>
        <taxon>Pseudomonadota</taxon>
        <taxon>Gammaproteobacteria</taxon>
        <taxon>Steroidobacterales</taxon>
        <taxon>Steroidobacteraceae</taxon>
        <taxon>Steroidobacter</taxon>
    </lineage>
</organism>
<keyword evidence="2" id="KW-1185">Reference proteome</keyword>